<reference evidence="1 2" key="1">
    <citation type="journal article" date="2018" name="J. Microbiol.">
        <title>Baekduia soli gen. nov., sp. nov., a novel bacterium isolated from the soil of Baekdu Mountain and proposal of a novel family name, Baekduiaceae fam. nov.</title>
        <authorList>
            <person name="An D.S."/>
            <person name="Siddiqi M.Z."/>
            <person name="Kim K.H."/>
            <person name="Yu H.S."/>
            <person name="Im W.T."/>
        </authorList>
    </citation>
    <scope>NUCLEOTIDE SEQUENCE [LARGE SCALE GENOMIC DNA]</scope>
    <source>
        <strain evidence="1 2">BR7-21</strain>
    </source>
</reference>
<dbReference type="EMBL" id="CP042430">
    <property type="protein sequence ID" value="QEC47662.1"/>
    <property type="molecule type" value="Genomic_DNA"/>
</dbReference>
<gene>
    <name evidence="1" type="ORF">FSW04_08810</name>
</gene>
<accession>A0A5B8U4T5</accession>
<keyword evidence="2" id="KW-1185">Reference proteome</keyword>
<sequence>MSALTPSSDLVSQAGRAAHELGLAALLGGNLFGRLALHPAVERITDPRERGEVVNAAWRRYGTVNSLGLAAMTAGWVGARAEEARGAARLTGRERALARVKDGLVGTVVVTGLATAAEGVRFARQPPDGAVPLTDGSTAAPSASPAAARLKRKLNVLGAVAIGAEAALVIADAALAQENFRRAPLRRRVRRWG</sequence>
<organism evidence="1 2">
    <name type="scientific">Baekduia soli</name>
    <dbReference type="NCBI Taxonomy" id="496014"/>
    <lineage>
        <taxon>Bacteria</taxon>
        <taxon>Bacillati</taxon>
        <taxon>Actinomycetota</taxon>
        <taxon>Thermoleophilia</taxon>
        <taxon>Solirubrobacterales</taxon>
        <taxon>Baekduiaceae</taxon>
        <taxon>Baekduia</taxon>
    </lineage>
</organism>
<dbReference type="OrthoDB" id="5244471at2"/>
<proteinExistence type="predicted"/>
<evidence type="ECO:0000313" key="1">
    <source>
        <dbReference type="EMBL" id="QEC47662.1"/>
    </source>
</evidence>
<evidence type="ECO:0000313" key="2">
    <source>
        <dbReference type="Proteomes" id="UP000321805"/>
    </source>
</evidence>
<name>A0A5B8U4T5_9ACTN</name>
<dbReference type="RefSeq" id="WP_146918373.1">
    <property type="nucleotide sequence ID" value="NZ_CP042430.1"/>
</dbReference>
<dbReference type="Proteomes" id="UP000321805">
    <property type="component" value="Chromosome"/>
</dbReference>
<protein>
    <submittedName>
        <fullName evidence="1">Uncharacterized protein</fullName>
    </submittedName>
</protein>
<dbReference type="KEGG" id="bsol:FSW04_08810"/>
<dbReference type="AlphaFoldDB" id="A0A5B8U4T5"/>